<evidence type="ECO:0000313" key="2">
    <source>
        <dbReference type="Proteomes" id="UP000826656"/>
    </source>
</evidence>
<name>A0ABQ7VXV1_SOLTU</name>
<accession>A0ABQ7VXV1</accession>
<keyword evidence="2" id="KW-1185">Reference proteome</keyword>
<protein>
    <submittedName>
        <fullName evidence="1">Uncharacterized protein</fullName>
    </submittedName>
</protein>
<dbReference type="EMBL" id="JAIVGD010000005">
    <property type="protein sequence ID" value="KAH0773090.1"/>
    <property type="molecule type" value="Genomic_DNA"/>
</dbReference>
<gene>
    <name evidence="1" type="ORF">KY290_010227</name>
</gene>
<organism evidence="1 2">
    <name type="scientific">Solanum tuberosum</name>
    <name type="common">Potato</name>
    <dbReference type="NCBI Taxonomy" id="4113"/>
    <lineage>
        <taxon>Eukaryota</taxon>
        <taxon>Viridiplantae</taxon>
        <taxon>Streptophyta</taxon>
        <taxon>Embryophyta</taxon>
        <taxon>Tracheophyta</taxon>
        <taxon>Spermatophyta</taxon>
        <taxon>Magnoliopsida</taxon>
        <taxon>eudicotyledons</taxon>
        <taxon>Gunneridae</taxon>
        <taxon>Pentapetalae</taxon>
        <taxon>asterids</taxon>
        <taxon>lamiids</taxon>
        <taxon>Solanales</taxon>
        <taxon>Solanaceae</taxon>
        <taxon>Solanoideae</taxon>
        <taxon>Solaneae</taxon>
        <taxon>Solanum</taxon>
    </lineage>
</organism>
<reference evidence="1 2" key="1">
    <citation type="journal article" date="2021" name="bioRxiv">
        <title>Chromosome-scale and haplotype-resolved genome assembly of a tetraploid potato cultivar.</title>
        <authorList>
            <person name="Sun H."/>
            <person name="Jiao W.-B."/>
            <person name="Krause K."/>
            <person name="Campoy J.A."/>
            <person name="Goel M."/>
            <person name="Folz-Donahue K."/>
            <person name="Kukat C."/>
            <person name="Huettel B."/>
            <person name="Schneeberger K."/>
        </authorList>
    </citation>
    <scope>NUCLEOTIDE SEQUENCE [LARGE SCALE GENOMIC DNA]</scope>
    <source>
        <strain evidence="1">SolTubOtavaFocal</strain>
        <tissue evidence="1">Leaves</tissue>
    </source>
</reference>
<evidence type="ECO:0000313" key="1">
    <source>
        <dbReference type="EMBL" id="KAH0773090.1"/>
    </source>
</evidence>
<sequence length="100" mass="11459">MRMVSASKKQREEEEMDFSDAMVVMYADAEPIPIQIDSSSQEGDIEANATKWIQENMISLSLHFGMDLKGCKKEAYALLMNLDQRTRKDKKTVEGQRINN</sequence>
<dbReference type="Proteomes" id="UP000826656">
    <property type="component" value="Unassembled WGS sequence"/>
</dbReference>
<proteinExistence type="predicted"/>
<comment type="caution">
    <text evidence="1">The sequence shown here is derived from an EMBL/GenBank/DDBJ whole genome shotgun (WGS) entry which is preliminary data.</text>
</comment>